<feature type="transmembrane region" description="Helical" evidence="2">
    <location>
        <begin position="6"/>
        <end position="27"/>
    </location>
</feature>
<sequence length="143" mass="15747">MDYKLLAFSAIAVFSVFLVSGLIISLLSTQLQCSKIASATSLKQGAISAVAPTLVYTLAAVFFIVRRPFSATFESFGVPEETARILGVGYLSMLTAWITNVWNVHNSEKSVCQTNLKEMTDFKKKLMAELAQREKEKEETAAK</sequence>
<protein>
    <submittedName>
        <fullName evidence="3">Uncharacterized protein</fullName>
    </submittedName>
</protein>
<feature type="transmembrane region" description="Helical" evidence="2">
    <location>
        <begin position="85"/>
        <end position="104"/>
    </location>
</feature>
<feature type="coiled-coil region" evidence="1">
    <location>
        <begin position="116"/>
        <end position="143"/>
    </location>
</feature>
<dbReference type="AlphaFoldDB" id="A0A6C0JLC9"/>
<dbReference type="EMBL" id="MN740656">
    <property type="protein sequence ID" value="QHU06462.1"/>
    <property type="molecule type" value="Genomic_DNA"/>
</dbReference>
<keyword evidence="2" id="KW-1133">Transmembrane helix</keyword>
<keyword evidence="1" id="KW-0175">Coiled coil</keyword>
<proteinExistence type="predicted"/>
<reference evidence="3" key="1">
    <citation type="journal article" date="2020" name="Nature">
        <title>Giant virus diversity and host interactions through global metagenomics.</title>
        <authorList>
            <person name="Schulz F."/>
            <person name="Roux S."/>
            <person name="Paez-Espino D."/>
            <person name="Jungbluth S."/>
            <person name="Walsh D.A."/>
            <person name="Denef V.J."/>
            <person name="McMahon K.D."/>
            <person name="Konstantinidis K.T."/>
            <person name="Eloe-Fadrosh E.A."/>
            <person name="Kyrpides N.C."/>
            <person name="Woyke T."/>
        </authorList>
    </citation>
    <scope>NUCLEOTIDE SEQUENCE</scope>
    <source>
        <strain evidence="3">GVMAG-S-1035315-10</strain>
    </source>
</reference>
<evidence type="ECO:0000256" key="1">
    <source>
        <dbReference type="SAM" id="Coils"/>
    </source>
</evidence>
<evidence type="ECO:0000313" key="3">
    <source>
        <dbReference type="EMBL" id="QHU06462.1"/>
    </source>
</evidence>
<name>A0A6C0JLC9_9ZZZZ</name>
<evidence type="ECO:0000256" key="2">
    <source>
        <dbReference type="SAM" id="Phobius"/>
    </source>
</evidence>
<keyword evidence="2" id="KW-0472">Membrane</keyword>
<keyword evidence="2" id="KW-0812">Transmembrane</keyword>
<organism evidence="3">
    <name type="scientific">viral metagenome</name>
    <dbReference type="NCBI Taxonomy" id="1070528"/>
    <lineage>
        <taxon>unclassified sequences</taxon>
        <taxon>metagenomes</taxon>
        <taxon>organismal metagenomes</taxon>
    </lineage>
</organism>
<feature type="transmembrane region" description="Helical" evidence="2">
    <location>
        <begin position="47"/>
        <end position="65"/>
    </location>
</feature>
<accession>A0A6C0JLC9</accession>